<accession>X1KP27</accession>
<organism evidence="1">
    <name type="scientific">marine sediment metagenome</name>
    <dbReference type="NCBI Taxonomy" id="412755"/>
    <lineage>
        <taxon>unclassified sequences</taxon>
        <taxon>metagenomes</taxon>
        <taxon>ecological metagenomes</taxon>
    </lineage>
</organism>
<name>X1KP27_9ZZZZ</name>
<protein>
    <submittedName>
        <fullName evidence="1">Uncharacterized protein</fullName>
    </submittedName>
</protein>
<evidence type="ECO:0000313" key="1">
    <source>
        <dbReference type="EMBL" id="GAI08832.1"/>
    </source>
</evidence>
<reference evidence="1" key="1">
    <citation type="journal article" date="2014" name="Front. Microbiol.">
        <title>High frequency of phylogenetically diverse reductive dehalogenase-homologous genes in deep subseafloor sedimentary metagenomes.</title>
        <authorList>
            <person name="Kawai M."/>
            <person name="Futagami T."/>
            <person name="Toyoda A."/>
            <person name="Takaki Y."/>
            <person name="Nishi S."/>
            <person name="Hori S."/>
            <person name="Arai W."/>
            <person name="Tsubouchi T."/>
            <person name="Morono Y."/>
            <person name="Uchiyama I."/>
            <person name="Ito T."/>
            <person name="Fujiyama A."/>
            <person name="Inagaki F."/>
            <person name="Takami H."/>
        </authorList>
    </citation>
    <scope>NUCLEOTIDE SEQUENCE</scope>
    <source>
        <strain evidence="1">Expedition CK06-06</strain>
    </source>
</reference>
<sequence>MYKGEERSIRDYLNDILEMIEDIWNFTKNMSYLQLFIYKAGH</sequence>
<proteinExistence type="predicted"/>
<gene>
    <name evidence="1" type="ORF">S06H3_19782</name>
</gene>
<dbReference type="EMBL" id="BARV01010164">
    <property type="protein sequence ID" value="GAI08832.1"/>
    <property type="molecule type" value="Genomic_DNA"/>
</dbReference>
<comment type="caution">
    <text evidence="1">The sequence shown here is derived from an EMBL/GenBank/DDBJ whole genome shotgun (WGS) entry which is preliminary data.</text>
</comment>
<dbReference type="AlphaFoldDB" id="X1KP27"/>